<dbReference type="AlphaFoldDB" id="A0AAV4QTR9"/>
<reference evidence="1 2" key="1">
    <citation type="submission" date="2021-06" db="EMBL/GenBank/DDBJ databases">
        <title>Caerostris darwini draft genome.</title>
        <authorList>
            <person name="Kono N."/>
            <person name="Arakawa K."/>
        </authorList>
    </citation>
    <scope>NUCLEOTIDE SEQUENCE [LARGE SCALE GENOMIC DNA]</scope>
</reference>
<accession>A0AAV4QTR9</accession>
<evidence type="ECO:0000313" key="2">
    <source>
        <dbReference type="Proteomes" id="UP001054837"/>
    </source>
</evidence>
<keyword evidence="2" id="KW-1185">Reference proteome</keyword>
<name>A0AAV4QTR9_9ARAC</name>
<proteinExistence type="predicted"/>
<dbReference type="Proteomes" id="UP001054837">
    <property type="component" value="Unassembled WGS sequence"/>
</dbReference>
<sequence length="125" mass="13867">MESPTPDMDNLLEGLLPEEDLLKNMPNDASEIMKVALNHYKAIVNLTGKKGITIDMRSDFRNNAMALVKLITKQNLKMAQLEGRIFELEKAASSKVNAPIIVSAQTANEAIKSTFAALQRLNRLK</sequence>
<dbReference type="EMBL" id="BPLQ01005092">
    <property type="protein sequence ID" value="GIY12637.1"/>
    <property type="molecule type" value="Genomic_DNA"/>
</dbReference>
<evidence type="ECO:0000313" key="1">
    <source>
        <dbReference type="EMBL" id="GIY12637.1"/>
    </source>
</evidence>
<organism evidence="1 2">
    <name type="scientific">Caerostris darwini</name>
    <dbReference type="NCBI Taxonomy" id="1538125"/>
    <lineage>
        <taxon>Eukaryota</taxon>
        <taxon>Metazoa</taxon>
        <taxon>Ecdysozoa</taxon>
        <taxon>Arthropoda</taxon>
        <taxon>Chelicerata</taxon>
        <taxon>Arachnida</taxon>
        <taxon>Araneae</taxon>
        <taxon>Araneomorphae</taxon>
        <taxon>Entelegynae</taxon>
        <taxon>Araneoidea</taxon>
        <taxon>Araneidae</taxon>
        <taxon>Caerostris</taxon>
    </lineage>
</organism>
<gene>
    <name evidence="1" type="ORF">CDAR_188961</name>
</gene>
<comment type="caution">
    <text evidence="1">The sequence shown here is derived from an EMBL/GenBank/DDBJ whole genome shotgun (WGS) entry which is preliminary data.</text>
</comment>
<protein>
    <submittedName>
        <fullName evidence="1">Uncharacterized protein</fullName>
    </submittedName>
</protein>